<organism evidence="3 4">
    <name type="scientific">Melghirimyces algeriensis</name>
    <dbReference type="NCBI Taxonomy" id="910412"/>
    <lineage>
        <taxon>Bacteria</taxon>
        <taxon>Bacillati</taxon>
        <taxon>Bacillota</taxon>
        <taxon>Bacilli</taxon>
        <taxon>Bacillales</taxon>
        <taxon>Thermoactinomycetaceae</taxon>
        <taxon>Melghirimyces</taxon>
    </lineage>
</organism>
<dbReference type="Proteomes" id="UP000315636">
    <property type="component" value="Unassembled WGS sequence"/>
</dbReference>
<dbReference type="Pfam" id="PF07687">
    <property type="entry name" value="M20_dimer"/>
    <property type="match status" value="1"/>
</dbReference>
<dbReference type="SUPFAM" id="SSF55031">
    <property type="entry name" value="Bacterial exopeptidase dimerisation domain"/>
    <property type="match status" value="1"/>
</dbReference>
<dbReference type="InterPro" id="IPR011650">
    <property type="entry name" value="Peptidase_M20_dimer"/>
</dbReference>
<proteinExistence type="predicted"/>
<evidence type="ECO:0000313" key="4">
    <source>
        <dbReference type="Proteomes" id="UP000315636"/>
    </source>
</evidence>
<comment type="cofactor">
    <cofactor evidence="1">
        <name>Mn(2+)</name>
        <dbReference type="ChEBI" id="CHEBI:29035"/>
    </cofactor>
    <text evidence="1">The Mn(2+) ion enhances activity.</text>
</comment>
<dbReference type="PANTHER" id="PTHR11014">
    <property type="entry name" value="PEPTIDASE M20 FAMILY MEMBER"/>
    <property type="match status" value="1"/>
</dbReference>
<dbReference type="Pfam" id="PF01546">
    <property type="entry name" value="Peptidase_M20"/>
    <property type="match status" value="1"/>
</dbReference>
<feature type="binding site" evidence="1">
    <location>
        <position position="142"/>
    </location>
    <ligand>
        <name>Mn(2+)</name>
        <dbReference type="ChEBI" id="CHEBI:29035"/>
        <label>2</label>
    </ligand>
</feature>
<dbReference type="SUPFAM" id="SSF53187">
    <property type="entry name" value="Zn-dependent exopeptidases"/>
    <property type="match status" value="1"/>
</dbReference>
<dbReference type="PIRSF" id="PIRSF005962">
    <property type="entry name" value="Pept_M20D_amidohydro"/>
    <property type="match status" value="1"/>
</dbReference>
<feature type="binding site" evidence="1">
    <location>
        <position position="104"/>
    </location>
    <ligand>
        <name>Mn(2+)</name>
        <dbReference type="ChEBI" id="CHEBI:29035"/>
        <label>2</label>
    </ligand>
</feature>
<dbReference type="GO" id="GO:0016787">
    <property type="term" value="F:hydrolase activity"/>
    <property type="evidence" value="ECO:0007669"/>
    <property type="project" value="UniProtKB-KW"/>
</dbReference>
<accession>A0A521CVA8</accession>
<dbReference type="NCBIfam" id="TIGR01891">
    <property type="entry name" value="amidohydrolases"/>
    <property type="match status" value="1"/>
</dbReference>
<gene>
    <name evidence="3" type="ORF">SAMN06264849_104222</name>
</gene>
<keyword evidence="1" id="KW-0464">Manganese</keyword>
<dbReference type="InterPro" id="IPR036264">
    <property type="entry name" value="Bact_exopeptidase_dim_dom"/>
</dbReference>
<keyword evidence="3" id="KW-0378">Hydrolase</keyword>
<dbReference type="Gene3D" id="3.40.630.10">
    <property type="entry name" value="Zn peptidases"/>
    <property type="match status" value="1"/>
</dbReference>
<evidence type="ECO:0000256" key="1">
    <source>
        <dbReference type="PIRSR" id="PIRSR005962-1"/>
    </source>
</evidence>
<keyword evidence="1" id="KW-0479">Metal-binding</keyword>
<feature type="domain" description="Peptidase M20 dimerisation" evidence="2">
    <location>
        <begin position="198"/>
        <end position="285"/>
    </location>
</feature>
<reference evidence="3 4" key="1">
    <citation type="submission" date="2017-05" db="EMBL/GenBank/DDBJ databases">
        <authorList>
            <person name="Varghese N."/>
            <person name="Submissions S."/>
        </authorList>
    </citation>
    <scope>NUCLEOTIDE SEQUENCE [LARGE SCALE GENOMIC DNA]</scope>
    <source>
        <strain evidence="3 4">DSM 45474</strain>
    </source>
</reference>
<dbReference type="InterPro" id="IPR017439">
    <property type="entry name" value="Amidohydrolase"/>
</dbReference>
<keyword evidence="4" id="KW-1185">Reference proteome</keyword>
<evidence type="ECO:0000313" key="3">
    <source>
        <dbReference type="EMBL" id="SMO63363.1"/>
    </source>
</evidence>
<feature type="binding site" evidence="1">
    <location>
        <position position="368"/>
    </location>
    <ligand>
        <name>Mn(2+)</name>
        <dbReference type="ChEBI" id="CHEBI:29035"/>
        <label>2</label>
    </ligand>
</feature>
<dbReference type="InterPro" id="IPR002933">
    <property type="entry name" value="Peptidase_M20"/>
</dbReference>
<dbReference type="GO" id="GO:0046872">
    <property type="term" value="F:metal ion binding"/>
    <property type="evidence" value="ECO:0007669"/>
    <property type="project" value="UniProtKB-KW"/>
</dbReference>
<dbReference type="PANTHER" id="PTHR11014:SF63">
    <property type="entry name" value="METALLOPEPTIDASE, PUTATIVE (AFU_ORTHOLOGUE AFUA_6G09600)-RELATED"/>
    <property type="match status" value="1"/>
</dbReference>
<dbReference type="Gene3D" id="3.30.70.360">
    <property type="match status" value="1"/>
</dbReference>
<sequence>MKEKTMAERAQEIREMLVKWRRHIHQNPELSFREFETSRLVAQELSRIEGMNVKTEVGTTGVIGTLSQGNGWTVAIRADMDALPIADAKDRPYRSQNPGVMHACGHDAHTAILLGVARLLGEEFQNGEVQGTVKLIFQPAEEHTGPYGSTGAPRMMEEGALDGVDRVIALHMNPERTVGAVQLNDGYTMASVDTFQGTLYGTGGHGAYPHLGTDPAWMLLPVLQALHGIVARRVSPLEPAVVSIGQIHAGTASNVIPSEVFIQGTIRTYDPQTREMMIKELEKAFSLVDTLGGNYTFQVEQGEPGLYNHPSVNEVISAVIRDLYPDMRIYRGPFGMGAEDFSYMTEKIPGAMFFLGCALPDGIHRDLHTPVFDIDENCLPIGAAILAETALQLLKREREGT</sequence>
<feature type="binding site" evidence="1">
    <location>
        <position position="106"/>
    </location>
    <ligand>
        <name>Mn(2+)</name>
        <dbReference type="ChEBI" id="CHEBI:29035"/>
        <label>2</label>
    </ligand>
</feature>
<feature type="binding site" evidence="1">
    <location>
        <position position="171"/>
    </location>
    <ligand>
        <name>Mn(2+)</name>
        <dbReference type="ChEBI" id="CHEBI:29035"/>
        <label>2</label>
    </ligand>
</feature>
<name>A0A521CVA8_9BACL</name>
<protein>
    <submittedName>
        <fullName evidence="3">Amidohydrolase</fullName>
    </submittedName>
</protein>
<dbReference type="EMBL" id="FXTI01000004">
    <property type="protein sequence ID" value="SMO63363.1"/>
    <property type="molecule type" value="Genomic_DNA"/>
</dbReference>
<evidence type="ECO:0000259" key="2">
    <source>
        <dbReference type="Pfam" id="PF07687"/>
    </source>
</evidence>
<dbReference type="AlphaFoldDB" id="A0A521CVA8"/>